<evidence type="ECO:0000313" key="2">
    <source>
        <dbReference type="EMBL" id="WWD78845.1"/>
    </source>
</evidence>
<sequence>MYDVIGDIHGCRKELHDLLEKLGYQTIQDNLHHPENRMPVFLGDLTDRGPDSLGVINDTASWVENGQALYCPGNHCDKLYRFLLGRNVQVRHGLETTVAELENSSSLFRQQIEKKFKKLYEEAPLYLVLDGGGLVVAHAGIRYSDIGRMDKSIKSFVLYGDVTGEKDDRGMPVRRDWASIYPQGKATIVYGHTPVLKPRIIGSTINIDTGCVYGGKLTACRYPEKEFTDVPSSLPRVEEKFRTFM</sequence>
<protein>
    <submittedName>
        <fullName evidence="2">Bis(5'-nucleosyl)-tetraphosphatase PrpE</fullName>
    </submittedName>
</protein>
<dbReference type="EMBL" id="CP144914">
    <property type="protein sequence ID" value="WWD78845.1"/>
    <property type="molecule type" value="Genomic_DNA"/>
</dbReference>
<dbReference type="InterPro" id="IPR041780">
    <property type="entry name" value="MPP_PrpE-like"/>
</dbReference>
<evidence type="ECO:0000313" key="3">
    <source>
        <dbReference type="Proteomes" id="UP000321816"/>
    </source>
</evidence>
<accession>A0A5C7F1Z0</accession>
<dbReference type="OrthoDB" id="9807890at2"/>
<evidence type="ECO:0000259" key="1">
    <source>
        <dbReference type="Pfam" id="PF00149"/>
    </source>
</evidence>
<gene>
    <name evidence="2" type="primary">prpE</name>
    <name evidence="2" type="ORF">FTX54_010440</name>
</gene>
<feature type="domain" description="Calcineurin-like phosphoesterase" evidence="1">
    <location>
        <begin position="4"/>
        <end position="196"/>
    </location>
</feature>
<dbReference type="Proteomes" id="UP000321816">
    <property type="component" value="Chromosome"/>
</dbReference>
<name>A0A5C7F1Z0_9BACI</name>
<dbReference type="CDD" id="cd07423">
    <property type="entry name" value="MPP_Prp_like"/>
    <property type="match status" value="1"/>
</dbReference>
<dbReference type="RefSeq" id="WP_147804987.1">
    <property type="nucleotide sequence ID" value="NZ_CP144914.1"/>
</dbReference>
<keyword evidence="3" id="KW-1185">Reference proteome</keyword>
<dbReference type="PANTHER" id="PTHR42850">
    <property type="entry name" value="METALLOPHOSPHOESTERASE"/>
    <property type="match status" value="1"/>
</dbReference>
<dbReference type="InterPro" id="IPR004843">
    <property type="entry name" value="Calcineurin-like_PHP"/>
</dbReference>
<dbReference type="GO" id="GO:0016791">
    <property type="term" value="F:phosphatase activity"/>
    <property type="evidence" value="ECO:0007669"/>
    <property type="project" value="TreeGrafter"/>
</dbReference>
<dbReference type="NCBIfam" id="NF010148">
    <property type="entry name" value="PRK13625.1"/>
    <property type="match status" value="1"/>
</dbReference>
<dbReference type="PANTHER" id="PTHR42850:SF7">
    <property type="entry name" value="BIS(5'-NUCLEOSYL)-TETRAPHOSPHATASE PRPE [ASYMMETRICAL]"/>
    <property type="match status" value="1"/>
</dbReference>
<reference evidence="2 3" key="1">
    <citation type="submission" date="2024-01" db="EMBL/GenBank/DDBJ databases">
        <title>Complete Genome Sequence of Alkalicoccus halolimnae BZ-SZ-XJ29T, a Moderately Halophilic Bacterium Isolated from a Salt Lake.</title>
        <authorList>
            <person name="Zhao B."/>
        </authorList>
    </citation>
    <scope>NUCLEOTIDE SEQUENCE [LARGE SCALE GENOMIC DNA]</scope>
    <source>
        <strain evidence="2 3">BZ-SZ-XJ29</strain>
    </source>
</reference>
<dbReference type="AlphaFoldDB" id="A0A5C7F1Z0"/>
<dbReference type="InterPro" id="IPR050126">
    <property type="entry name" value="Ap4A_hydrolase"/>
</dbReference>
<dbReference type="Pfam" id="PF00149">
    <property type="entry name" value="Metallophos"/>
    <property type="match status" value="1"/>
</dbReference>
<proteinExistence type="predicted"/>
<dbReference type="Gene3D" id="3.60.21.10">
    <property type="match status" value="1"/>
</dbReference>
<dbReference type="KEGG" id="ahal:FTX54_010440"/>
<dbReference type="SUPFAM" id="SSF56300">
    <property type="entry name" value="Metallo-dependent phosphatases"/>
    <property type="match status" value="1"/>
</dbReference>
<dbReference type="InterPro" id="IPR029052">
    <property type="entry name" value="Metallo-depent_PP-like"/>
</dbReference>
<organism evidence="2 3">
    <name type="scientific">Alkalicoccus halolimnae</name>
    <dbReference type="NCBI Taxonomy" id="1667239"/>
    <lineage>
        <taxon>Bacteria</taxon>
        <taxon>Bacillati</taxon>
        <taxon>Bacillota</taxon>
        <taxon>Bacilli</taxon>
        <taxon>Bacillales</taxon>
        <taxon>Bacillaceae</taxon>
        <taxon>Alkalicoccus</taxon>
    </lineage>
</organism>
<dbReference type="GO" id="GO:0005737">
    <property type="term" value="C:cytoplasm"/>
    <property type="evidence" value="ECO:0007669"/>
    <property type="project" value="TreeGrafter"/>
</dbReference>